<dbReference type="SMART" id="SM00304">
    <property type="entry name" value="HAMP"/>
    <property type="match status" value="1"/>
</dbReference>
<comment type="similarity">
    <text evidence="2">Belongs to the methyl-accepting chemotaxis (MCP) protein family.</text>
</comment>
<keyword evidence="8" id="KW-1185">Reference proteome</keyword>
<dbReference type="CDD" id="cd06225">
    <property type="entry name" value="HAMP"/>
    <property type="match status" value="1"/>
</dbReference>
<reference evidence="7 8" key="1">
    <citation type="submission" date="2016-10" db="EMBL/GenBank/DDBJ databases">
        <authorList>
            <person name="de Groot N.N."/>
        </authorList>
    </citation>
    <scope>NUCLEOTIDE SEQUENCE [LARGE SCALE GENOMIC DNA]</scope>
    <source>
        <strain evidence="7 8">DSM 20581</strain>
    </source>
</reference>
<evidence type="ECO:0000313" key="8">
    <source>
        <dbReference type="Proteomes" id="UP000199136"/>
    </source>
</evidence>
<sequence>METTNKLTETPLEKVTSRSFNFKDKFNAKSIKGKMLSNFGVIILLVLISNGINLFSISRQNDAVTSVLEEDMELLILDESLASNMAERMNLLQAYVISEDTDYLNTFNDRIDESIALENEFLSSSNSSEAQNLVDQKIEWGTFTDEVIAAMEEDDTALAGMTMLNEVIPRGDELIQSFNELSTNREEEIQKTAQEVKEAGAGMAMNLIIVAGLTIVLGIGIALFVSNSISKPIKQLKERMQIMAAGDLSTEPLEATSQDEIGELMTAANEMSYRTAEVLKEASTIAQTTSHYSEELTQATFEVKSGAEQIATTMQEMASGSETQAGNASELAVVMDSFVKIIEDANTTSTTAKNQSANILEMSADGQDLMNTSTQQMTKIDSVVSQAVEKMFGLNTQTNEISKLVEVIKDVADQTNLLALNAAIEAARAGEHGKGFAVVADEVRKLAEQTSNSVKDITNFVQTIQNESFNVMDSLSNGYKEVTEGTAQIKQTGAMLSSINNEISNISTGVNKITANLEDILAYSKEMDVSIGDIASVSEESAAGVEETSAASQEISGSMDEVSASAVQVSELADKLNDLVQHFKLSAEA</sequence>
<protein>
    <submittedName>
        <fullName evidence="7">Methyl-accepting chemotaxis protein</fullName>
    </submittedName>
</protein>
<feature type="transmembrane region" description="Helical" evidence="4">
    <location>
        <begin position="204"/>
        <end position="225"/>
    </location>
</feature>
<dbReference type="AlphaFoldDB" id="A0A1I5ULE9"/>
<dbReference type="Gene3D" id="6.10.340.10">
    <property type="match status" value="1"/>
</dbReference>
<dbReference type="GO" id="GO:0007165">
    <property type="term" value="P:signal transduction"/>
    <property type="evidence" value="ECO:0007669"/>
    <property type="project" value="UniProtKB-KW"/>
</dbReference>
<dbReference type="Pfam" id="PF00015">
    <property type="entry name" value="MCPsignal"/>
    <property type="match status" value="1"/>
</dbReference>
<keyword evidence="4" id="KW-0812">Transmembrane</keyword>
<dbReference type="EMBL" id="FOXW01000001">
    <property type="protein sequence ID" value="SFP96113.1"/>
    <property type="molecule type" value="Genomic_DNA"/>
</dbReference>
<keyword evidence="4" id="KW-0472">Membrane</keyword>
<feature type="transmembrane region" description="Helical" evidence="4">
    <location>
        <begin position="35"/>
        <end position="55"/>
    </location>
</feature>
<dbReference type="InterPro" id="IPR003660">
    <property type="entry name" value="HAMP_dom"/>
</dbReference>
<dbReference type="OrthoDB" id="2168386at2"/>
<accession>A0A1I5ULE9</accession>
<dbReference type="PANTHER" id="PTHR32089:SF112">
    <property type="entry name" value="LYSOZYME-LIKE PROTEIN-RELATED"/>
    <property type="match status" value="1"/>
</dbReference>
<evidence type="ECO:0000256" key="1">
    <source>
        <dbReference type="ARBA" id="ARBA00023224"/>
    </source>
</evidence>
<evidence type="ECO:0000256" key="4">
    <source>
        <dbReference type="SAM" id="Phobius"/>
    </source>
</evidence>
<evidence type="ECO:0000256" key="2">
    <source>
        <dbReference type="ARBA" id="ARBA00029447"/>
    </source>
</evidence>
<dbReference type="GO" id="GO:0016020">
    <property type="term" value="C:membrane"/>
    <property type="evidence" value="ECO:0007669"/>
    <property type="project" value="InterPro"/>
</dbReference>
<proteinExistence type="inferred from homology"/>
<dbReference type="PANTHER" id="PTHR32089">
    <property type="entry name" value="METHYL-ACCEPTING CHEMOTAXIS PROTEIN MCPB"/>
    <property type="match status" value="1"/>
</dbReference>
<dbReference type="Gene3D" id="1.10.287.950">
    <property type="entry name" value="Methyl-accepting chemotaxis protein"/>
    <property type="match status" value="1"/>
</dbReference>
<gene>
    <name evidence="7" type="ORF">SAMN04488506_0060</name>
</gene>
<name>A0A1I5ULE9_9LACT</name>
<dbReference type="PROSITE" id="PS50111">
    <property type="entry name" value="CHEMOTAXIS_TRANSDUC_2"/>
    <property type="match status" value="1"/>
</dbReference>
<feature type="domain" description="HAMP" evidence="6">
    <location>
        <begin position="227"/>
        <end position="280"/>
    </location>
</feature>
<dbReference type="InterPro" id="IPR004089">
    <property type="entry name" value="MCPsignal_dom"/>
</dbReference>
<dbReference type="SUPFAM" id="SSF58104">
    <property type="entry name" value="Methyl-accepting chemotaxis protein (MCP) signaling domain"/>
    <property type="match status" value="1"/>
</dbReference>
<dbReference type="Pfam" id="PF00672">
    <property type="entry name" value="HAMP"/>
    <property type="match status" value="1"/>
</dbReference>
<evidence type="ECO:0000256" key="3">
    <source>
        <dbReference type="PROSITE-ProRule" id="PRU00284"/>
    </source>
</evidence>
<dbReference type="GO" id="GO:0006935">
    <property type="term" value="P:chemotaxis"/>
    <property type="evidence" value="ECO:0007669"/>
    <property type="project" value="InterPro"/>
</dbReference>
<organism evidence="7 8">
    <name type="scientific">Desemzia incerta</name>
    <dbReference type="NCBI Taxonomy" id="82801"/>
    <lineage>
        <taxon>Bacteria</taxon>
        <taxon>Bacillati</taxon>
        <taxon>Bacillota</taxon>
        <taxon>Bacilli</taxon>
        <taxon>Lactobacillales</taxon>
        <taxon>Carnobacteriaceae</taxon>
        <taxon>Desemzia</taxon>
    </lineage>
</organism>
<feature type="domain" description="Methyl-accepting transducer" evidence="5">
    <location>
        <begin position="299"/>
        <end position="556"/>
    </location>
</feature>
<evidence type="ECO:0000259" key="6">
    <source>
        <dbReference type="PROSITE" id="PS50885"/>
    </source>
</evidence>
<evidence type="ECO:0000259" key="5">
    <source>
        <dbReference type="PROSITE" id="PS50111"/>
    </source>
</evidence>
<keyword evidence="1 3" id="KW-0807">Transducer</keyword>
<dbReference type="Proteomes" id="UP000199136">
    <property type="component" value="Unassembled WGS sequence"/>
</dbReference>
<dbReference type="PRINTS" id="PR00260">
    <property type="entry name" value="CHEMTRNSDUCR"/>
</dbReference>
<dbReference type="RefSeq" id="WP_092479031.1">
    <property type="nucleotide sequence ID" value="NZ_FOXW01000001.1"/>
</dbReference>
<dbReference type="InterPro" id="IPR004090">
    <property type="entry name" value="Chemotax_Me-accpt_rcpt"/>
</dbReference>
<dbReference type="GO" id="GO:0004888">
    <property type="term" value="F:transmembrane signaling receptor activity"/>
    <property type="evidence" value="ECO:0007669"/>
    <property type="project" value="InterPro"/>
</dbReference>
<dbReference type="PROSITE" id="PS50885">
    <property type="entry name" value="HAMP"/>
    <property type="match status" value="1"/>
</dbReference>
<dbReference type="SMART" id="SM00283">
    <property type="entry name" value="MA"/>
    <property type="match status" value="1"/>
</dbReference>
<evidence type="ECO:0000313" key="7">
    <source>
        <dbReference type="EMBL" id="SFP96113.1"/>
    </source>
</evidence>
<dbReference type="STRING" id="82801.SAMN04488506_0060"/>
<keyword evidence="4" id="KW-1133">Transmembrane helix</keyword>